<keyword evidence="3" id="KW-0808">Transferase</keyword>
<evidence type="ECO:0000256" key="1">
    <source>
        <dbReference type="SAM" id="Phobius"/>
    </source>
</evidence>
<feature type="transmembrane region" description="Helical" evidence="1">
    <location>
        <begin position="274"/>
        <end position="296"/>
    </location>
</feature>
<comment type="caution">
    <text evidence="3">The sequence shown here is derived from an EMBL/GenBank/DDBJ whole genome shotgun (WGS) entry which is preliminary data.</text>
</comment>
<accession>W9GUL2</accession>
<gene>
    <name evidence="3" type="ORF">N864_06475</name>
</gene>
<organism evidence="3 4">
    <name type="scientific">Intrasporangium chromatireducens Q5-1</name>
    <dbReference type="NCBI Taxonomy" id="584657"/>
    <lineage>
        <taxon>Bacteria</taxon>
        <taxon>Bacillati</taxon>
        <taxon>Actinomycetota</taxon>
        <taxon>Actinomycetes</taxon>
        <taxon>Micrococcales</taxon>
        <taxon>Intrasporangiaceae</taxon>
        <taxon>Intrasporangium</taxon>
    </lineage>
</organism>
<evidence type="ECO:0000313" key="4">
    <source>
        <dbReference type="Proteomes" id="UP000019494"/>
    </source>
</evidence>
<proteinExistence type="predicted"/>
<evidence type="ECO:0000259" key="2">
    <source>
        <dbReference type="Pfam" id="PF00535"/>
    </source>
</evidence>
<dbReference type="Proteomes" id="UP000019494">
    <property type="component" value="Unassembled WGS sequence"/>
</dbReference>
<evidence type="ECO:0000313" key="3">
    <source>
        <dbReference type="EMBL" id="EWT07544.1"/>
    </source>
</evidence>
<dbReference type="Pfam" id="PF00535">
    <property type="entry name" value="Glycos_transf_2"/>
    <property type="match status" value="1"/>
</dbReference>
<keyword evidence="1" id="KW-0812">Transmembrane</keyword>
<dbReference type="PANTHER" id="PTHR43685">
    <property type="entry name" value="GLYCOSYLTRANSFERASE"/>
    <property type="match status" value="1"/>
</dbReference>
<dbReference type="PATRIC" id="fig|584657.3.peg.476"/>
<protein>
    <submittedName>
        <fullName evidence="3">Glycosyl transferase family 2</fullName>
    </submittedName>
</protein>
<name>W9GUL2_9MICO</name>
<dbReference type="Gene3D" id="3.90.550.10">
    <property type="entry name" value="Spore Coat Polysaccharide Biosynthesis Protein SpsA, Chain A"/>
    <property type="match status" value="1"/>
</dbReference>
<dbReference type="InterPro" id="IPR050834">
    <property type="entry name" value="Glycosyltransf_2"/>
</dbReference>
<dbReference type="SUPFAM" id="SSF53448">
    <property type="entry name" value="Nucleotide-diphospho-sugar transferases"/>
    <property type="match status" value="1"/>
</dbReference>
<dbReference type="GO" id="GO:0016740">
    <property type="term" value="F:transferase activity"/>
    <property type="evidence" value="ECO:0007669"/>
    <property type="project" value="UniProtKB-KW"/>
</dbReference>
<dbReference type="InterPro" id="IPR029044">
    <property type="entry name" value="Nucleotide-diphossugar_trans"/>
</dbReference>
<sequence>MGNLESLDGWAPSQPPTVSVILPILNEERHLADAVAMVLGQDYPGSLEIVLALGPSRDATDEVAASLMASDSRVRCVSNPSGRTPDALNAAIAASTGDVIVRVDGHSEIPPYYVSTAVTELIRVGADNVGGIMDAQGTNDFERAVACAMRSKVGVGNSAFHVGGSAGEAETVYLGVFRRAALERVGGYDTHFARAQDWEMNHRIRESGGRVWFTPDLKVTYRPRGTVRALARQYFHYGRWRRIVARYHDGTINARYLAPPTMVVATTTATLIGFAWPAAWLVPLAYAGAVLCGGLAISRGETARTRALTPLVLGIMHWSWGLGFLTSPRGLAR</sequence>
<dbReference type="CDD" id="cd02525">
    <property type="entry name" value="Succinoglycan_BP_ExoA"/>
    <property type="match status" value="1"/>
</dbReference>
<keyword evidence="1" id="KW-0472">Membrane</keyword>
<dbReference type="EMBL" id="AWQS01000009">
    <property type="protein sequence ID" value="EWT07544.1"/>
    <property type="molecule type" value="Genomic_DNA"/>
</dbReference>
<dbReference type="AlphaFoldDB" id="W9GUL2"/>
<feature type="domain" description="Glycosyltransferase 2-like" evidence="2">
    <location>
        <begin position="19"/>
        <end position="144"/>
    </location>
</feature>
<reference evidence="4" key="1">
    <citation type="submission" date="2013-08" db="EMBL/GenBank/DDBJ databases">
        <title>Intrasporangium oryzae NRRL B-24470.</title>
        <authorList>
            <person name="Liu H."/>
            <person name="Wang G."/>
        </authorList>
    </citation>
    <scope>NUCLEOTIDE SEQUENCE [LARGE SCALE GENOMIC DNA]</scope>
    <source>
        <strain evidence="4">Q5-1</strain>
    </source>
</reference>
<dbReference type="InterPro" id="IPR001173">
    <property type="entry name" value="Glyco_trans_2-like"/>
</dbReference>
<keyword evidence="4" id="KW-1185">Reference proteome</keyword>
<dbReference type="PANTHER" id="PTHR43685:SF2">
    <property type="entry name" value="GLYCOSYLTRANSFERASE 2-LIKE DOMAIN-CONTAINING PROTEIN"/>
    <property type="match status" value="1"/>
</dbReference>
<keyword evidence="1" id="KW-1133">Transmembrane helix</keyword>